<feature type="transmembrane region" description="Helical" evidence="1">
    <location>
        <begin position="12"/>
        <end position="29"/>
    </location>
</feature>
<protein>
    <submittedName>
        <fullName evidence="2">Uncharacterized protein</fullName>
    </submittedName>
</protein>
<keyword evidence="1" id="KW-1133">Transmembrane helix</keyword>
<proteinExistence type="predicted"/>
<name>A0A0A9FQ32_ARUDO</name>
<keyword evidence="1" id="KW-0472">Membrane</keyword>
<evidence type="ECO:0000256" key="1">
    <source>
        <dbReference type="SAM" id="Phobius"/>
    </source>
</evidence>
<evidence type="ECO:0000313" key="2">
    <source>
        <dbReference type="EMBL" id="JAE14925.1"/>
    </source>
</evidence>
<accession>A0A0A9FQ32</accession>
<sequence length="52" mass="5939">MRGELWVRGPFVMKGMAVAVYLGILYATIRYAHVNNNANLLCGYFCTSYYLN</sequence>
<reference evidence="2" key="2">
    <citation type="journal article" date="2015" name="Data Brief">
        <title>Shoot transcriptome of the giant reed, Arundo donax.</title>
        <authorList>
            <person name="Barrero R.A."/>
            <person name="Guerrero F.D."/>
            <person name="Moolhuijzen P."/>
            <person name="Goolsby J.A."/>
            <person name="Tidwell J."/>
            <person name="Bellgard S.E."/>
            <person name="Bellgard M.I."/>
        </authorList>
    </citation>
    <scope>NUCLEOTIDE SEQUENCE</scope>
    <source>
        <tissue evidence="2">Shoot tissue taken approximately 20 cm above the soil surface</tissue>
    </source>
</reference>
<keyword evidence="1" id="KW-0812">Transmembrane</keyword>
<dbReference type="EMBL" id="GBRH01182971">
    <property type="protein sequence ID" value="JAE14925.1"/>
    <property type="molecule type" value="Transcribed_RNA"/>
</dbReference>
<reference evidence="2" key="1">
    <citation type="submission" date="2014-09" db="EMBL/GenBank/DDBJ databases">
        <authorList>
            <person name="Magalhaes I.L.F."/>
            <person name="Oliveira U."/>
            <person name="Santos F.R."/>
            <person name="Vidigal T.H.D.A."/>
            <person name="Brescovit A.D."/>
            <person name="Santos A.J."/>
        </authorList>
    </citation>
    <scope>NUCLEOTIDE SEQUENCE</scope>
    <source>
        <tissue evidence="2">Shoot tissue taken approximately 20 cm above the soil surface</tissue>
    </source>
</reference>
<organism evidence="2">
    <name type="scientific">Arundo donax</name>
    <name type="common">Giant reed</name>
    <name type="synonym">Donax arundinaceus</name>
    <dbReference type="NCBI Taxonomy" id="35708"/>
    <lineage>
        <taxon>Eukaryota</taxon>
        <taxon>Viridiplantae</taxon>
        <taxon>Streptophyta</taxon>
        <taxon>Embryophyta</taxon>
        <taxon>Tracheophyta</taxon>
        <taxon>Spermatophyta</taxon>
        <taxon>Magnoliopsida</taxon>
        <taxon>Liliopsida</taxon>
        <taxon>Poales</taxon>
        <taxon>Poaceae</taxon>
        <taxon>PACMAD clade</taxon>
        <taxon>Arundinoideae</taxon>
        <taxon>Arundineae</taxon>
        <taxon>Arundo</taxon>
    </lineage>
</organism>
<dbReference type="AlphaFoldDB" id="A0A0A9FQ32"/>